<feature type="domain" description="4Fe-4S ferredoxin-type" evidence="13">
    <location>
        <begin position="685"/>
        <end position="714"/>
    </location>
</feature>
<evidence type="ECO:0000256" key="12">
    <source>
        <dbReference type="PIRSR" id="PIRSR000159-50"/>
    </source>
</evidence>
<dbReference type="InterPro" id="IPR029061">
    <property type="entry name" value="THDP-binding"/>
</dbReference>
<dbReference type="PANTHER" id="PTHR32154:SF0">
    <property type="entry name" value="PYRUVATE-FLAVODOXIN OXIDOREDUCTASE-RELATED"/>
    <property type="match status" value="1"/>
</dbReference>
<keyword evidence="15" id="KW-1185">Reference proteome</keyword>
<evidence type="ECO:0000259" key="13">
    <source>
        <dbReference type="PROSITE" id="PS51379"/>
    </source>
</evidence>
<dbReference type="FunFam" id="3.40.50.970:FF:000041">
    <property type="entry name" value="Pyruvate:ferredoxin (Flavodoxin) oxidoreductase"/>
    <property type="match status" value="1"/>
</dbReference>
<feature type="binding site" evidence="12">
    <location>
        <position position="697"/>
    </location>
    <ligand>
        <name>[4Fe-4S] cluster</name>
        <dbReference type="ChEBI" id="CHEBI:49883"/>
        <label>1</label>
    </ligand>
</feature>
<dbReference type="Pfam" id="PF17147">
    <property type="entry name" value="PFOR_II"/>
    <property type="match status" value="1"/>
</dbReference>
<feature type="binding site" evidence="10">
    <location>
        <position position="64"/>
    </location>
    <ligand>
        <name>thiamine diphosphate</name>
        <dbReference type="ChEBI" id="CHEBI:58937"/>
    </ligand>
</feature>
<evidence type="ECO:0000256" key="3">
    <source>
        <dbReference type="ARBA" id="ARBA00022485"/>
    </source>
</evidence>
<feature type="site" description="Important for catalytic activity" evidence="11">
    <location>
        <position position="64"/>
    </location>
</feature>
<proteinExistence type="inferred from homology"/>
<keyword evidence="14" id="KW-0670">Pyruvate</keyword>
<dbReference type="SUPFAM" id="SSF52518">
    <property type="entry name" value="Thiamin diphosphate-binding fold (THDP-binding)"/>
    <property type="match status" value="2"/>
</dbReference>
<evidence type="ECO:0000256" key="6">
    <source>
        <dbReference type="ARBA" id="ARBA00023002"/>
    </source>
</evidence>
<comment type="similarity">
    <text evidence="1 9">Belongs to the pyruvate:ferredoxin/flavodoxin oxidoreductase family.</text>
</comment>
<dbReference type="GO" id="GO:0005506">
    <property type="term" value="F:iron ion binding"/>
    <property type="evidence" value="ECO:0007669"/>
    <property type="project" value="InterPro"/>
</dbReference>
<keyword evidence="7 12" id="KW-0408">Iron</keyword>
<dbReference type="SMART" id="SM00890">
    <property type="entry name" value="EKR"/>
    <property type="match status" value="1"/>
</dbReference>
<dbReference type="RefSeq" id="WP_120198281.1">
    <property type="nucleotide sequence ID" value="NZ_MCIA01000032.1"/>
</dbReference>
<feature type="binding site" evidence="10">
    <location>
        <begin position="971"/>
        <end position="974"/>
    </location>
    <ligand>
        <name>thiamine diphosphate</name>
        <dbReference type="ChEBI" id="CHEBI:58937"/>
    </ligand>
</feature>
<feature type="site" description="Important for catalytic activity" evidence="11">
    <location>
        <position position="114"/>
    </location>
</feature>
<dbReference type="Pfam" id="PF12838">
    <property type="entry name" value="Fer4_7"/>
    <property type="match status" value="1"/>
</dbReference>
<dbReference type="InterPro" id="IPR019752">
    <property type="entry name" value="Pyrv/ketoisovalerate_OxRed_cat"/>
</dbReference>
<dbReference type="InterPro" id="IPR050722">
    <property type="entry name" value="Pyruvate:ferred/Flavod_OxRd"/>
</dbReference>
<evidence type="ECO:0000256" key="10">
    <source>
        <dbReference type="PIRSR" id="PIRSR000159-1"/>
    </source>
</evidence>
<dbReference type="InterPro" id="IPR037112">
    <property type="entry name" value="Pyrv-flavodox_OxR_EKR_sf"/>
</dbReference>
<dbReference type="OrthoDB" id="9794954at2"/>
<dbReference type="GO" id="GO:0019164">
    <property type="term" value="F:pyruvate synthase activity"/>
    <property type="evidence" value="ECO:0007669"/>
    <property type="project" value="UniProtKB-EC"/>
</dbReference>
<dbReference type="Pfam" id="PF01855">
    <property type="entry name" value="POR_N"/>
    <property type="match status" value="1"/>
</dbReference>
<evidence type="ECO:0000256" key="2">
    <source>
        <dbReference type="ARBA" id="ARBA00022448"/>
    </source>
</evidence>
<feature type="site" description="Important for catalytic activity" evidence="11">
    <location>
        <position position="31"/>
    </location>
</feature>
<dbReference type="GO" id="GO:0051539">
    <property type="term" value="F:4 iron, 4 sulfur cluster binding"/>
    <property type="evidence" value="ECO:0007669"/>
    <property type="project" value="UniProtKB-KW"/>
</dbReference>
<accession>A0A419SW46</accession>
<dbReference type="InterPro" id="IPR011895">
    <property type="entry name" value="Pyrv_flavodox_OxRed"/>
</dbReference>
<dbReference type="CDD" id="cd07034">
    <property type="entry name" value="TPP_PYR_PFOR_IOR-alpha_like"/>
    <property type="match status" value="1"/>
</dbReference>
<dbReference type="PROSITE" id="PS51379">
    <property type="entry name" value="4FE4S_FER_2"/>
    <property type="match status" value="2"/>
</dbReference>
<dbReference type="PROSITE" id="PS00198">
    <property type="entry name" value="4FE4S_FER_1"/>
    <property type="match status" value="2"/>
</dbReference>
<evidence type="ECO:0000256" key="8">
    <source>
        <dbReference type="ARBA" id="ARBA00023014"/>
    </source>
</evidence>
<comment type="catalytic activity">
    <reaction evidence="9">
        <text>2 oxidized [2Fe-2S]-[ferredoxin] + pyruvate + CoA = 2 reduced [2Fe-2S]-[ferredoxin] + acetyl-CoA + CO2 + H(+)</text>
        <dbReference type="Rhea" id="RHEA:12765"/>
        <dbReference type="Rhea" id="RHEA-COMP:10000"/>
        <dbReference type="Rhea" id="RHEA-COMP:10001"/>
        <dbReference type="ChEBI" id="CHEBI:15361"/>
        <dbReference type="ChEBI" id="CHEBI:15378"/>
        <dbReference type="ChEBI" id="CHEBI:16526"/>
        <dbReference type="ChEBI" id="CHEBI:33737"/>
        <dbReference type="ChEBI" id="CHEBI:33738"/>
        <dbReference type="ChEBI" id="CHEBI:57287"/>
        <dbReference type="ChEBI" id="CHEBI:57288"/>
        <dbReference type="EC" id="1.2.7.1"/>
    </reaction>
</comment>
<dbReference type="Pfam" id="PF02775">
    <property type="entry name" value="TPP_enzyme_C"/>
    <property type="match status" value="1"/>
</dbReference>
<dbReference type="NCBIfam" id="TIGR02176">
    <property type="entry name" value="pyruv_ox_red"/>
    <property type="match status" value="1"/>
</dbReference>
<keyword evidence="3 12" id="KW-0004">4Fe-4S</keyword>
<dbReference type="InterPro" id="IPR019456">
    <property type="entry name" value="Pyrv-flavodox_OxRtase_EKR"/>
</dbReference>
<dbReference type="FunFam" id="3.40.50.970:FF:000012">
    <property type="entry name" value="Pyruvate:ferredoxin (Flavodoxin) oxidoreductase"/>
    <property type="match status" value="1"/>
</dbReference>
<dbReference type="PIRSF" id="PIRSF000159">
    <property type="entry name" value="NifJ"/>
    <property type="match status" value="1"/>
</dbReference>
<feature type="binding site" evidence="12">
    <location>
        <position position="1080"/>
    </location>
    <ligand>
        <name>[4Fe-4S] cluster</name>
        <dbReference type="ChEBI" id="CHEBI:49883"/>
        <label>3</label>
    </ligand>
</feature>
<feature type="binding site" evidence="10">
    <location>
        <position position="848"/>
    </location>
    <ligand>
        <name>thiamine diphosphate</name>
        <dbReference type="ChEBI" id="CHEBI:58937"/>
    </ligand>
</feature>
<evidence type="ECO:0000256" key="11">
    <source>
        <dbReference type="PIRSR" id="PIRSR000159-2"/>
    </source>
</evidence>
<feature type="binding site" evidence="12">
    <location>
        <position position="751"/>
    </location>
    <ligand>
        <name>[4Fe-4S] cluster</name>
        <dbReference type="ChEBI" id="CHEBI:49883"/>
        <label>2</label>
    </ligand>
</feature>
<evidence type="ECO:0000256" key="1">
    <source>
        <dbReference type="ARBA" id="ARBA00009032"/>
    </source>
</evidence>
<dbReference type="Gene3D" id="3.30.70.20">
    <property type="match status" value="1"/>
</dbReference>
<keyword evidence="6 9" id="KW-0560">Oxidoreductase</keyword>
<sequence length="1179" mass="127861">MARKMKTMDGNHAAAHASYAFTDVAAIYPITPSTPMAEATDEWSTDGRTNIFGQTVQITEMQSEAGAAGAVHGSLTAGALTTTYTASQGLLLMIPNLYKIAGEQLPAVINVSARAIATHALSIFGDHSDIYACRQTGCAMLCESSVQEVMDLTPVAHMAALEGKIPFINFFDGFRTSHEIQKVETWDYEDLADMVNMDSVDEFRRNALNPNNPNIRGSAQNPDIFFQAREACNPYYEALPGIVQKYMDKVNEKIGTDYKLFNYYGAADADHVIISMGSVNETIEETIDYLVKAGHKVGVIKVRLFRPFSAQALIDAIPDSVKTISILDRTKEPGSLGEPLFLDVVAAIRGTKFDQVKILAGRYGLGSKDTTPAQIAAVYENKTKTPFTIGIVDDVTFLSLESGTPIITTPEGTTNCKFWGLGADGTVGANKNSIKIIGDNTDMYAQAYFDYDSKKSGGVTMSHLRFGHKPIKSTYLIRKANFVACHNPSYVRKYNMVQELVDGGVFLLNCPWDAEGLDKHLPGQVKKYIADHNIKFYTIDGVKIGIETGMGQTRINTILQSAFFELTGIIPAEKAIELMKAAAKATYGRKGDEIVQKNWAAIDAGAKGAVQVEVPESWKNCSDEGLDYKMITEGKQDVVNFVNNIQTKVSAQEGDSLPVSAFVDYANGSTPSGSAAFEKRGIAVNIPSWNPDNCIQCNFCAYVCPHAVIRPVALTDDEATGRPEEMMTLGMTGMPGYQFAITVSAFDCTGCGSCANVCPGKKGEKALTMVNMEANCDVTQKVFDFGQTLPIKQEVITKFKENSVKGSQFKKPLLEFSGACAGCGETPYAKLVTQLYGDRMYIANATGCSSIWGNSSPSTPYTVNSEGQGPAWSNSLFEDNAEFGYGMLLAQNALRGGLKSKVEEILNSEKSSEAVKTACQEYLDTYSVGATNGAATDKLLAELEGCDCELGKDILKNKSYLSKKSQWIFGGDGWAYDIGFGGVDHVLASGKDINIFVFDTEIYSNTGGQSSKATKTGAVAQFAAGGKETNKKDLASIAMSYGYVYVAQIAMGADYAQTVKAISEAEAYPGPSLIIAYAPCISHGIKKGMSKAQTEEKLAVECGYWNNFRFNPSAAKKFTLDSKPPVLEGYQEFLKGEVRYASLAMKNPERAAELFAKNEEDAKARFDYLQKLVTLYGNE</sequence>
<evidence type="ECO:0000256" key="7">
    <source>
        <dbReference type="ARBA" id="ARBA00023004"/>
    </source>
</evidence>
<dbReference type="GO" id="GO:0006979">
    <property type="term" value="P:response to oxidative stress"/>
    <property type="evidence" value="ECO:0007669"/>
    <property type="project" value="TreeGrafter"/>
</dbReference>
<dbReference type="Gene3D" id="3.40.920.10">
    <property type="entry name" value="Pyruvate-ferredoxin oxidoreductase, PFOR, domain III"/>
    <property type="match status" value="1"/>
</dbReference>
<dbReference type="InterPro" id="IPR009014">
    <property type="entry name" value="Transketo_C/PFOR_II"/>
</dbReference>
<dbReference type="FunFam" id="3.40.920.10:FF:000001">
    <property type="entry name" value="Pyruvate:ferredoxin (Flavodoxin) oxidoreductase"/>
    <property type="match status" value="1"/>
</dbReference>
<keyword evidence="5 9" id="KW-0249">Electron transport</keyword>
<dbReference type="GO" id="GO:0022900">
    <property type="term" value="P:electron transport chain"/>
    <property type="evidence" value="ECO:0007669"/>
    <property type="project" value="InterPro"/>
</dbReference>
<feature type="binding site" evidence="12">
    <location>
        <position position="700"/>
    </location>
    <ligand>
        <name>[4Fe-4S] cluster</name>
        <dbReference type="ChEBI" id="CHEBI:49883"/>
        <label>1</label>
    </ligand>
</feature>
<dbReference type="Proteomes" id="UP000284277">
    <property type="component" value="Unassembled WGS sequence"/>
</dbReference>
<feature type="site" description="Important for catalytic activity" evidence="11">
    <location>
        <position position="1005"/>
    </location>
</feature>
<dbReference type="Gene3D" id="3.40.50.970">
    <property type="match status" value="2"/>
</dbReference>
<gene>
    <name evidence="14" type="ORF">BET01_08880</name>
</gene>
<dbReference type="InterPro" id="IPR033412">
    <property type="entry name" value="PFOR_II"/>
</dbReference>
<keyword evidence="2 9" id="KW-0813">Transport</keyword>
<dbReference type="SUPFAM" id="SSF53323">
    <property type="entry name" value="Pyruvate-ferredoxin oxidoreductase, PFOR, domain III"/>
    <property type="match status" value="1"/>
</dbReference>
<dbReference type="PANTHER" id="PTHR32154">
    <property type="entry name" value="PYRUVATE-FLAVODOXIN OXIDOREDUCTASE-RELATED"/>
    <property type="match status" value="1"/>
</dbReference>
<dbReference type="InterPro" id="IPR017896">
    <property type="entry name" value="4Fe4S_Fe-S-bd"/>
</dbReference>
<feature type="binding site" evidence="10">
    <location>
        <position position="114"/>
    </location>
    <ligand>
        <name>pyruvate</name>
        <dbReference type="ChEBI" id="CHEBI:15361"/>
    </ligand>
</feature>
<dbReference type="SUPFAM" id="SSF54862">
    <property type="entry name" value="4Fe-4S ferredoxins"/>
    <property type="match status" value="1"/>
</dbReference>
<feature type="binding site" evidence="12">
    <location>
        <position position="694"/>
    </location>
    <ligand>
        <name>[4Fe-4S] cluster</name>
        <dbReference type="ChEBI" id="CHEBI:49883"/>
        <label>1</label>
    </ligand>
</feature>
<dbReference type="CDD" id="cd03377">
    <property type="entry name" value="TPP_PFOR_PNO"/>
    <property type="match status" value="1"/>
</dbReference>
<dbReference type="EC" id="1.2.7.1" evidence="9"/>
<reference evidence="14 15" key="1">
    <citation type="submission" date="2016-08" db="EMBL/GenBank/DDBJ databases">
        <title>A new outlook on sporulation: Clostridium algidixylanolyticum.</title>
        <authorList>
            <person name="Poppleton D.I."/>
            <person name="Gribaldo S."/>
        </authorList>
    </citation>
    <scope>NUCLEOTIDE SEQUENCE [LARGE SCALE GENOMIC DNA]</scope>
    <source>
        <strain evidence="14 15">SPL73</strain>
    </source>
</reference>
<keyword evidence="8 12" id="KW-0411">Iron-sulfur</keyword>
<protein>
    <recommendedName>
        <fullName evidence="9">Pyruvate:ferredoxin oxidoreductase</fullName>
        <ecNumber evidence="9">1.2.7.1</ecNumber>
    </recommendedName>
    <alternativeName>
        <fullName evidence="9">Pyruvate synthase</fullName>
    </alternativeName>
</protein>
<evidence type="ECO:0000256" key="5">
    <source>
        <dbReference type="ARBA" id="ARBA00022982"/>
    </source>
</evidence>
<dbReference type="InterPro" id="IPR017900">
    <property type="entry name" value="4Fe4S_Fe_S_CS"/>
</dbReference>
<feature type="binding site" evidence="12">
    <location>
        <position position="823"/>
    </location>
    <ligand>
        <name>[4Fe-4S] cluster</name>
        <dbReference type="ChEBI" id="CHEBI:49883"/>
        <label>3</label>
    </ligand>
</feature>
<feature type="binding site" evidence="12">
    <location>
        <position position="848"/>
    </location>
    <ligand>
        <name>[4Fe-4S] cluster</name>
        <dbReference type="ChEBI" id="CHEBI:49883"/>
        <label>3</label>
    </ligand>
</feature>
<feature type="binding site" evidence="12">
    <location>
        <position position="748"/>
    </location>
    <ligand>
        <name>[4Fe-4S] cluster</name>
        <dbReference type="ChEBI" id="CHEBI:49883"/>
        <label>2</label>
    </ligand>
</feature>
<feature type="binding site" evidence="12">
    <location>
        <position position="758"/>
    </location>
    <ligand>
        <name>[4Fe-4S] cluster</name>
        <dbReference type="ChEBI" id="CHEBI:49883"/>
        <label>1</label>
    </ligand>
</feature>
<feature type="domain" description="4Fe-4S ferredoxin-type" evidence="13">
    <location>
        <begin position="739"/>
        <end position="759"/>
    </location>
</feature>
<feature type="binding site" evidence="10">
    <location>
        <begin position="1000"/>
        <end position="1005"/>
    </location>
    <ligand>
        <name>thiamine diphosphate</name>
        <dbReference type="ChEBI" id="CHEBI:58937"/>
    </ligand>
</feature>
<dbReference type="Gene3D" id="3.40.50.920">
    <property type="match status" value="1"/>
</dbReference>
<evidence type="ECO:0000313" key="15">
    <source>
        <dbReference type="Proteomes" id="UP000284277"/>
    </source>
</evidence>
<feature type="binding site" evidence="10">
    <location>
        <position position="825"/>
    </location>
    <ligand>
        <name>thiamine diphosphate</name>
        <dbReference type="ChEBI" id="CHEBI:58937"/>
    </ligand>
</feature>
<evidence type="ECO:0000313" key="14">
    <source>
        <dbReference type="EMBL" id="RKD29448.1"/>
    </source>
</evidence>
<feature type="binding site" evidence="12">
    <location>
        <position position="704"/>
    </location>
    <ligand>
        <name>[4Fe-4S] cluster</name>
        <dbReference type="ChEBI" id="CHEBI:49883"/>
        <label>2</label>
    </ligand>
</feature>
<dbReference type="EMBL" id="MCIA01000032">
    <property type="protein sequence ID" value="RKD29448.1"/>
    <property type="molecule type" value="Genomic_DNA"/>
</dbReference>
<dbReference type="InterPro" id="IPR002880">
    <property type="entry name" value="Pyrv_Fd/Flavodoxin_OxRdtase_N"/>
</dbReference>
<comment type="caution">
    <text evidence="14">The sequence shown here is derived from an EMBL/GenBank/DDBJ whole genome shotgun (WGS) entry which is preliminary data.</text>
</comment>
<feature type="binding site" evidence="12">
    <location>
        <position position="754"/>
    </location>
    <ligand>
        <name>[4Fe-4S] cluster</name>
        <dbReference type="ChEBI" id="CHEBI:49883"/>
        <label>2</label>
    </ligand>
</feature>
<dbReference type="FunFam" id="3.40.50.920:FF:000007">
    <property type="entry name" value="Pyruvate:ferredoxin (Flavodoxin) oxidoreductase"/>
    <property type="match status" value="1"/>
</dbReference>
<organism evidence="14 15">
    <name type="scientific">Lacrimispora algidixylanolytica</name>
    <dbReference type="NCBI Taxonomy" id="94868"/>
    <lineage>
        <taxon>Bacteria</taxon>
        <taxon>Bacillati</taxon>
        <taxon>Bacillota</taxon>
        <taxon>Clostridia</taxon>
        <taxon>Lachnospirales</taxon>
        <taxon>Lachnospiraceae</taxon>
        <taxon>Lacrimispora</taxon>
    </lineage>
</organism>
<comment type="cofactor">
    <cofactor evidence="12">
        <name>[4Fe-4S] cluster</name>
        <dbReference type="ChEBI" id="CHEBI:49883"/>
    </cofactor>
    <text evidence="12">Binds 3 [4Fe-4S] clusters per subunit.</text>
</comment>
<dbReference type="GO" id="GO:0030976">
    <property type="term" value="F:thiamine pyrophosphate binding"/>
    <property type="evidence" value="ECO:0007669"/>
    <property type="project" value="InterPro"/>
</dbReference>
<dbReference type="SUPFAM" id="SSF52922">
    <property type="entry name" value="TK C-terminal domain-like"/>
    <property type="match status" value="1"/>
</dbReference>
<dbReference type="Gene3D" id="4.10.780.10">
    <property type="entry name" value="Pyruvate-flavodoxin oxidoreductase, EKR domain"/>
    <property type="match status" value="1"/>
</dbReference>
<dbReference type="InterPro" id="IPR011766">
    <property type="entry name" value="TPP_enzyme_TPP-bd"/>
</dbReference>
<evidence type="ECO:0000256" key="4">
    <source>
        <dbReference type="ARBA" id="ARBA00022723"/>
    </source>
</evidence>
<name>A0A419SW46_9FIRM</name>
<dbReference type="Pfam" id="PF10371">
    <property type="entry name" value="EKR"/>
    <property type="match status" value="1"/>
</dbReference>
<feature type="binding site" evidence="12">
    <location>
        <position position="820"/>
    </location>
    <ligand>
        <name>[4Fe-4S] cluster</name>
        <dbReference type="ChEBI" id="CHEBI:49883"/>
        <label>3</label>
    </ligand>
</feature>
<dbReference type="Pfam" id="PF01558">
    <property type="entry name" value="POR"/>
    <property type="match status" value="1"/>
</dbReference>
<evidence type="ECO:0000256" key="9">
    <source>
        <dbReference type="PIRNR" id="PIRNR000159"/>
    </source>
</evidence>
<dbReference type="AlphaFoldDB" id="A0A419SW46"/>
<dbReference type="InterPro" id="IPR002869">
    <property type="entry name" value="Pyrv_flavodox_OxRed_cen"/>
</dbReference>
<keyword evidence="4 12" id="KW-0479">Metal-binding</keyword>
<feature type="binding site" evidence="10">
    <location>
        <position position="31"/>
    </location>
    <ligand>
        <name>pyruvate</name>
        <dbReference type="ChEBI" id="CHEBI:15361"/>
    </ligand>
</feature>